<gene>
    <name evidence="2" type="ORF">D3871_18090</name>
</gene>
<evidence type="ECO:0000313" key="3">
    <source>
        <dbReference type="Proteomes" id="UP000265955"/>
    </source>
</evidence>
<dbReference type="OrthoDB" id="9182148at2"/>
<dbReference type="Proteomes" id="UP000265955">
    <property type="component" value="Unassembled WGS sequence"/>
</dbReference>
<protein>
    <recommendedName>
        <fullName evidence="4">Lipoprotein</fullName>
    </recommendedName>
</protein>
<evidence type="ECO:0000256" key="1">
    <source>
        <dbReference type="SAM" id="SignalP"/>
    </source>
</evidence>
<keyword evidence="1" id="KW-0732">Signal</keyword>
<sequence length="206" mass="21979">MFGKLNGLVTLIILLSGCASTQPIATSDRSNVKAVTLSKDVPVPSKMSYLGPGGATGLAFGAIEAAIAAPGIEKSRESFQEQTTETGVSINRIVYEEALAQIRQSGKFPLKDETEPGGATIYVSVLNYGFSIPHGFSSRLVPILGVRYEMRDPSGRILWSATERVMPLGNPVEPIDVDEIKRNAATREAAWRAAAKALAAKLVANY</sequence>
<feature type="signal peptide" evidence="1">
    <location>
        <begin position="1"/>
        <end position="21"/>
    </location>
</feature>
<dbReference type="AlphaFoldDB" id="A0A3A3FPG4"/>
<reference evidence="3" key="1">
    <citation type="submission" date="2018-09" db="EMBL/GenBank/DDBJ databases">
        <authorList>
            <person name="Zhu H."/>
        </authorList>
    </citation>
    <scope>NUCLEOTIDE SEQUENCE [LARGE SCALE GENOMIC DNA]</scope>
    <source>
        <strain evidence="3">K1R23-30</strain>
    </source>
</reference>
<name>A0A3A3FPG4_9BURK</name>
<comment type="caution">
    <text evidence="2">The sequence shown here is derived from an EMBL/GenBank/DDBJ whole genome shotgun (WGS) entry which is preliminary data.</text>
</comment>
<dbReference type="PROSITE" id="PS51257">
    <property type="entry name" value="PROKAR_LIPOPROTEIN"/>
    <property type="match status" value="1"/>
</dbReference>
<proteinExistence type="predicted"/>
<dbReference type="EMBL" id="QYUO01000002">
    <property type="protein sequence ID" value="RJF95342.1"/>
    <property type="molecule type" value="Genomic_DNA"/>
</dbReference>
<keyword evidence="3" id="KW-1185">Reference proteome</keyword>
<evidence type="ECO:0008006" key="4">
    <source>
        <dbReference type="Google" id="ProtNLM"/>
    </source>
</evidence>
<dbReference type="RefSeq" id="WP_119770492.1">
    <property type="nucleotide sequence ID" value="NZ_QYUO01000002.1"/>
</dbReference>
<accession>A0A3A3FPG4</accession>
<feature type="chain" id="PRO_5017244182" description="Lipoprotein" evidence="1">
    <location>
        <begin position="22"/>
        <end position="206"/>
    </location>
</feature>
<organism evidence="2 3">
    <name type="scientific">Noviherbaspirillum saxi</name>
    <dbReference type="NCBI Taxonomy" id="2320863"/>
    <lineage>
        <taxon>Bacteria</taxon>
        <taxon>Pseudomonadati</taxon>
        <taxon>Pseudomonadota</taxon>
        <taxon>Betaproteobacteria</taxon>
        <taxon>Burkholderiales</taxon>
        <taxon>Oxalobacteraceae</taxon>
        <taxon>Noviherbaspirillum</taxon>
    </lineage>
</organism>
<evidence type="ECO:0000313" key="2">
    <source>
        <dbReference type="EMBL" id="RJF95342.1"/>
    </source>
</evidence>